<dbReference type="PROSITE" id="PS50222">
    <property type="entry name" value="EF_HAND_2"/>
    <property type="match status" value="1"/>
</dbReference>
<dbReference type="EMBL" id="CAJNOR010003884">
    <property type="protein sequence ID" value="CAF1456383.1"/>
    <property type="molecule type" value="Genomic_DNA"/>
</dbReference>
<keyword evidence="5" id="KW-1185">Reference proteome</keyword>
<dbReference type="InterPro" id="IPR002048">
    <property type="entry name" value="EF_hand_dom"/>
</dbReference>
<dbReference type="OrthoDB" id="9970513at2759"/>
<comment type="caution">
    <text evidence="3">The sequence shown here is derived from an EMBL/GenBank/DDBJ whole genome shotgun (WGS) entry which is preliminary data.</text>
</comment>
<gene>
    <name evidence="3" type="ORF">EDS130_LOCUS25880</name>
    <name evidence="4" type="ORF">XAT740_LOCUS37177</name>
</gene>
<evidence type="ECO:0000313" key="4">
    <source>
        <dbReference type="EMBL" id="CAF1456383.1"/>
    </source>
</evidence>
<reference evidence="3" key="1">
    <citation type="submission" date="2021-02" db="EMBL/GenBank/DDBJ databases">
        <authorList>
            <person name="Nowell W R."/>
        </authorList>
    </citation>
    <scope>NUCLEOTIDE SEQUENCE</scope>
</reference>
<proteinExistence type="predicted"/>
<protein>
    <recommendedName>
        <fullName evidence="2">EF-hand domain-containing protein</fullName>
    </recommendedName>
</protein>
<organism evidence="3 6">
    <name type="scientific">Adineta ricciae</name>
    <name type="common">Rotifer</name>
    <dbReference type="NCBI Taxonomy" id="249248"/>
    <lineage>
        <taxon>Eukaryota</taxon>
        <taxon>Metazoa</taxon>
        <taxon>Spiralia</taxon>
        <taxon>Gnathifera</taxon>
        <taxon>Rotifera</taxon>
        <taxon>Eurotatoria</taxon>
        <taxon>Bdelloidea</taxon>
        <taxon>Adinetida</taxon>
        <taxon>Adinetidae</taxon>
        <taxon>Adineta</taxon>
    </lineage>
</organism>
<dbReference type="AlphaFoldDB" id="A0A814X3N1"/>
<sequence>MSPAINYREQFVRADTNRNGYIDDREFRTFLGPIKSNQTPQFTKEDEASWNATPVVESVSYEISYDVAYYGFVEDPYKYEVRMKSSAKPYSHSYRIGPDVGIGAPNIAHKVKVYDPAGAMFYFADFNHDMQLDETEFNYLMNSI</sequence>
<dbReference type="PROSITE" id="PS00018">
    <property type="entry name" value="EF_HAND_1"/>
    <property type="match status" value="1"/>
</dbReference>
<evidence type="ECO:0000259" key="2">
    <source>
        <dbReference type="PROSITE" id="PS50222"/>
    </source>
</evidence>
<feature type="domain" description="EF-hand" evidence="2">
    <location>
        <begin position="2"/>
        <end position="37"/>
    </location>
</feature>
<keyword evidence="1" id="KW-0106">Calcium</keyword>
<dbReference type="Proteomes" id="UP000663828">
    <property type="component" value="Unassembled WGS sequence"/>
</dbReference>
<accession>A0A814X3N1</accession>
<evidence type="ECO:0000313" key="5">
    <source>
        <dbReference type="Proteomes" id="UP000663828"/>
    </source>
</evidence>
<evidence type="ECO:0000313" key="3">
    <source>
        <dbReference type="EMBL" id="CAF1210852.1"/>
    </source>
</evidence>
<dbReference type="SUPFAM" id="SSF47473">
    <property type="entry name" value="EF-hand"/>
    <property type="match status" value="1"/>
</dbReference>
<evidence type="ECO:0000256" key="1">
    <source>
        <dbReference type="ARBA" id="ARBA00022837"/>
    </source>
</evidence>
<dbReference type="InterPro" id="IPR011992">
    <property type="entry name" value="EF-hand-dom_pair"/>
</dbReference>
<dbReference type="Gene3D" id="1.10.238.10">
    <property type="entry name" value="EF-hand"/>
    <property type="match status" value="1"/>
</dbReference>
<dbReference type="EMBL" id="CAJNOJ010000154">
    <property type="protein sequence ID" value="CAF1210852.1"/>
    <property type="molecule type" value="Genomic_DNA"/>
</dbReference>
<dbReference type="InterPro" id="IPR018247">
    <property type="entry name" value="EF_Hand_1_Ca_BS"/>
</dbReference>
<name>A0A814X3N1_ADIRI</name>
<evidence type="ECO:0000313" key="6">
    <source>
        <dbReference type="Proteomes" id="UP000663852"/>
    </source>
</evidence>
<dbReference type="Proteomes" id="UP000663852">
    <property type="component" value="Unassembled WGS sequence"/>
</dbReference>
<dbReference type="GO" id="GO:0005509">
    <property type="term" value="F:calcium ion binding"/>
    <property type="evidence" value="ECO:0007669"/>
    <property type="project" value="InterPro"/>
</dbReference>